<feature type="domain" description="Telomerase activating protein Est1-like N-terminal" evidence="4">
    <location>
        <begin position="78"/>
        <end position="230"/>
    </location>
</feature>
<dbReference type="SUPFAM" id="SSF48452">
    <property type="entry name" value="TPR-like"/>
    <property type="match status" value="1"/>
</dbReference>
<feature type="compositionally biased region" description="Basic and acidic residues" evidence="2">
    <location>
        <begin position="109"/>
        <end position="144"/>
    </location>
</feature>
<dbReference type="GO" id="GO:0000184">
    <property type="term" value="P:nuclear-transcribed mRNA catabolic process, nonsense-mediated decay"/>
    <property type="evidence" value="ECO:0007669"/>
    <property type="project" value="UniProtKB-KW"/>
</dbReference>
<feature type="region of interest" description="Disordered" evidence="2">
    <location>
        <begin position="103"/>
        <end position="144"/>
    </location>
</feature>
<protein>
    <recommendedName>
        <fullName evidence="1">Nonsense-mediated mRNA decay factor</fullName>
    </recommendedName>
</protein>
<dbReference type="InterPro" id="IPR045153">
    <property type="entry name" value="Est1/Ebs1-like"/>
</dbReference>
<proteinExistence type="predicted"/>
<evidence type="ECO:0000259" key="4">
    <source>
        <dbReference type="Pfam" id="PF10374"/>
    </source>
</evidence>
<dbReference type="Proteomes" id="UP000738349">
    <property type="component" value="Unassembled WGS sequence"/>
</dbReference>
<evidence type="ECO:0000256" key="2">
    <source>
        <dbReference type="SAM" id="MobiDB-lite"/>
    </source>
</evidence>
<dbReference type="Gene3D" id="1.25.40.10">
    <property type="entry name" value="Tetratricopeptide repeat domain"/>
    <property type="match status" value="1"/>
</dbReference>
<dbReference type="InterPro" id="IPR011990">
    <property type="entry name" value="TPR-like_helical_dom_sf"/>
</dbReference>
<feature type="compositionally biased region" description="Polar residues" evidence="2">
    <location>
        <begin position="774"/>
        <end position="783"/>
    </location>
</feature>
<gene>
    <name evidence="5" type="ORF">EDB81DRAFT_876559</name>
</gene>
<reference evidence="5" key="1">
    <citation type="journal article" date="2021" name="Nat. Commun.">
        <title>Genetic determinants of endophytism in the Arabidopsis root mycobiome.</title>
        <authorList>
            <person name="Mesny F."/>
            <person name="Miyauchi S."/>
            <person name="Thiergart T."/>
            <person name="Pickel B."/>
            <person name="Atanasova L."/>
            <person name="Karlsson M."/>
            <person name="Huettel B."/>
            <person name="Barry K.W."/>
            <person name="Haridas S."/>
            <person name="Chen C."/>
            <person name="Bauer D."/>
            <person name="Andreopoulos W."/>
            <person name="Pangilinan J."/>
            <person name="LaButti K."/>
            <person name="Riley R."/>
            <person name="Lipzen A."/>
            <person name="Clum A."/>
            <person name="Drula E."/>
            <person name="Henrissat B."/>
            <person name="Kohler A."/>
            <person name="Grigoriev I.V."/>
            <person name="Martin F.M."/>
            <person name="Hacquard S."/>
        </authorList>
    </citation>
    <scope>NUCLEOTIDE SEQUENCE</scope>
    <source>
        <strain evidence="5">MPI-CAGE-AT-0147</strain>
    </source>
</reference>
<keyword evidence="1" id="KW-0866">Nonsense-mediated mRNA decay</keyword>
<feature type="region of interest" description="Disordered" evidence="2">
    <location>
        <begin position="749"/>
        <end position="849"/>
    </location>
</feature>
<evidence type="ECO:0000259" key="3">
    <source>
        <dbReference type="Pfam" id="PF10373"/>
    </source>
</evidence>
<keyword evidence="1" id="KW-0539">Nucleus</keyword>
<evidence type="ECO:0000313" key="5">
    <source>
        <dbReference type="EMBL" id="KAH7170531.1"/>
    </source>
</evidence>
<sequence>MEPPAEQADLAGKARQAWRSAVKLRKLLTKQLEKLPKDNPSGVDISHFEAVDSVLDKFRLACVQTIFLDFEYAIAERADHILWTVHTSINHEYRRTLGRLKHLAQAPEKQQKNDKQAAAERRNGDKQKADKQSPQKPKGDKRNVEKRKLGDKYLAFLGIAQEFYKGYIQRLSARYDIPELKRIAQGLEIQDPANNDKISPVPTKIYHMVLKSCHFTLICLGDLARYQTQAGLRKSSYAISMAYYSLAYDLKTDSGFAFHQMGIISLEESKDLDVVYYFYRGIAVADPHPNAKQNLESKFKTILQSDKAPPRKTARVPQDAFITWFSKLHAVFYKGEAPPSSELEREVLHRLDMASRNSSQADVLFKMTLINMSSYYVASQKYIDTPSQVSSQFCQYTLRLNSQFISTFSRILEAELTDVVVRESTDPKATSADKTSATIERLLPLLRIYVMWLAARRREIFGAAEVLGLIVPDMVKALAKVFTLLCAETYTQEHLATCPYLLSEDVETRGLLPLSPDQVPAECRSYFGENGDLKPHLPSNQTQLSSFQETLARILDILRCAYFLAEDSMFPLAYKVAQKGLVFEYQEKKPQREIHVDIRQPPAAISAPSRETENQISNQPRTGFDAHQPASRPAVNETASGPSSGLVTGPPRQPIAAADHAENTVINMLAPFLKPPTPQPHQQLRHLDESSFGMHTATANEVFGMLHSESSPTSSIPSGKFEPLPWDWVYTPTPHSSQDPSVSMARDAFDGPTGSPNYSSRELAQVGGGLEDPFTTSSRSFQAPITHRPTSRMMGSPRVASTAEEAHRNSLLQSFATSGAPRTSTFSHWGQNSTRVPREAVPSSWGHQPLDGHALASSASAFSHPSSLYQGTPANSAAFGMPISNQFVASRNDHGYGQENVPSARHFQMDDTTSSYDAAILQAAFYNNR</sequence>
<dbReference type="PANTHER" id="PTHR15696:SF36">
    <property type="entry name" value="NONSENSE-MEDIATED MRNA DECAY FACTOR"/>
    <property type="match status" value="1"/>
</dbReference>
<comment type="caution">
    <text evidence="5">The sequence shown here is derived from an EMBL/GenBank/DDBJ whole genome shotgun (WGS) entry which is preliminary data.</text>
</comment>
<dbReference type="Pfam" id="PF10374">
    <property type="entry name" value="EST1"/>
    <property type="match status" value="1"/>
</dbReference>
<dbReference type="AlphaFoldDB" id="A0A9P9FQ26"/>
<evidence type="ECO:0000256" key="1">
    <source>
        <dbReference type="RuleBase" id="RU369098"/>
    </source>
</evidence>
<dbReference type="OrthoDB" id="69928at2759"/>
<keyword evidence="6" id="KW-1185">Reference proteome</keyword>
<dbReference type="InterPro" id="IPR019458">
    <property type="entry name" value="Est1-like_N"/>
</dbReference>
<evidence type="ECO:0000313" key="6">
    <source>
        <dbReference type="Proteomes" id="UP000738349"/>
    </source>
</evidence>
<feature type="compositionally biased region" description="Polar residues" evidence="2">
    <location>
        <begin position="810"/>
        <end position="835"/>
    </location>
</feature>
<feature type="domain" description="DNA/RNA-binding" evidence="3">
    <location>
        <begin position="240"/>
        <end position="517"/>
    </location>
</feature>
<accession>A0A9P9FQ26</accession>
<dbReference type="PANTHER" id="PTHR15696">
    <property type="entry name" value="SMG-7 SUPPRESSOR WITH MORPHOLOGICAL EFFECT ON GENITALIA PROTEIN 7"/>
    <property type="match status" value="1"/>
</dbReference>
<feature type="region of interest" description="Disordered" evidence="2">
    <location>
        <begin position="593"/>
        <end position="654"/>
    </location>
</feature>
<dbReference type="InterPro" id="IPR018834">
    <property type="entry name" value="DNA/RNA-bd_Est1-type"/>
</dbReference>
<comment type="subcellular location">
    <subcellularLocation>
        <location evidence="1">Nucleus</location>
    </subcellularLocation>
</comment>
<dbReference type="EMBL" id="JAGMUV010000002">
    <property type="protein sequence ID" value="KAH7170531.1"/>
    <property type="molecule type" value="Genomic_DNA"/>
</dbReference>
<feature type="compositionally biased region" description="Polar residues" evidence="2">
    <location>
        <begin position="637"/>
        <end position="646"/>
    </location>
</feature>
<comment type="function">
    <text evidence="1">Plays a role in nonsense-mediated mRNA decay.</text>
</comment>
<organism evidence="5 6">
    <name type="scientific">Dactylonectria macrodidyma</name>
    <dbReference type="NCBI Taxonomy" id="307937"/>
    <lineage>
        <taxon>Eukaryota</taxon>
        <taxon>Fungi</taxon>
        <taxon>Dikarya</taxon>
        <taxon>Ascomycota</taxon>
        <taxon>Pezizomycotina</taxon>
        <taxon>Sordariomycetes</taxon>
        <taxon>Hypocreomycetidae</taxon>
        <taxon>Hypocreales</taxon>
        <taxon>Nectriaceae</taxon>
        <taxon>Dactylonectria</taxon>
    </lineage>
</organism>
<dbReference type="GO" id="GO:0005634">
    <property type="term" value="C:nucleus"/>
    <property type="evidence" value="ECO:0007669"/>
    <property type="project" value="UniProtKB-SubCell"/>
</dbReference>
<dbReference type="Pfam" id="PF10373">
    <property type="entry name" value="EST1_DNA_bind"/>
    <property type="match status" value="1"/>
</dbReference>
<name>A0A9P9FQ26_9HYPO</name>